<evidence type="ECO:0000256" key="2">
    <source>
        <dbReference type="ARBA" id="ARBA00022723"/>
    </source>
</evidence>
<evidence type="ECO:0000313" key="12">
    <source>
        <dbReference type="EMBL" id="KAJ4427964.1"/>
    </source>
</evidence>
<proteinExistence type="predicted"/>
<feature type="domain" description="C2H2-type" evidence="10">
    <location>
        <begin position="380"/>
        <end position="403"/>
    </location>
</feature>
<dbReference type="EMBL" id="JAJSOF020000037">
    <property type="protein sequence ID" value="KAJ4427964.1"/>
    <property type="molecule type" value="Genomic_DNA"/>
</dbReference>
<comment type="subcellular location">
    <subcellularLocation>
        <location evidence="1">Nucleus</location>
    </subcellularLocation>
</comment>
<accession>A0ABQ8S1T9</accession>
<keyword evidence="3" id="KW-0677">Repeat</keyword>
<feature type="domain" description="C2H2-type" evidence="10">
    <location>
        <begin position="296"/>
        <end position="323"/>
    </location>
</feature>
<evidence type="ECO:0000256" key="3">
    <source>
        <dbReference type="ARBA" id="ARBA00022737"/>
    </source>
</evidence>
<evidence type="ECO:0000256" key="1">
    <source>
        <dbReference type="ARBA" id="ARBA00004123"/>
    </source>
</evidence>
<dbReference type="PROSITE" id="PS50950">
    <property type="entry name" value="ZF_THAP"/>
    <property type="match status" value="1"/>
</dbReference>
<evidence type="ECO:0000256" key="7">
    <source>
        <dbReference type="ARBA" id="ARBA00023242"/>
    </source>
</evidence>
<dbReference type="InterPro" id="IPR013087">
    <property type="entry name" value="Znf_C2H2_type"/>
</dbReference>
<evidence type="ECO:0000256" key="8">
    <source>
        <dbReference type="PROSITE-ProRule" id="PRU00042"/>
    </source>
</evidence>
<dbReference type="PANTHER" id="PTHR24394">
    <property type="entry name" value="ZINC FINGER PROTEIN"/>
    <property type="match status" value="1"/>
</dbReference>
<keyword evidence="2" id="KW-0479">Metal-binding</keyword>
<dbReference type="InterPro" id="IPR036236">
    <property type="entry name" value="Znf_C2H2_sf"/>
</dbReference>
<feature type="domain" description="C2H2-type" evidence="10">
    <location>
        <begin position="324"/>
        <end position="351"/>
    </location>
</feature>
<name>A0ABQ8S1T9_PERAM</name>
<feature type="domain" description="C2H2-type" evidence="10">
    <location>
        <begin position="239"/>
        <end position="266"/>
    </location>
</feature>
<feature type="domain" description="C2H2-type" evidence="10">
    <location>
        <begin position="352"/>
        <end position="379"/>
    </location>
</feature>
<dbReference type="SMART" id="SM00980">
    <property type="entry name" value="THAP"/>
    <property type="match status" value="1"/>
</dbReference>
<feature type="domain" description="THAP-type" evidence="11">
    <location>
        <begin position="1"/>
        <end position="73"/>
    </location>
</feature>
<keyword evidence="13" id="KW-1185">Reference proteome</keyword>
<evidence type="ECO:0000256" key="4">
    <source>
        <dbReference type="ARBA" id="ARBA00022771"/>
    </source>
</evidence>
<feature type="domain" description="C2H2-type" evidence="10">
    <location>
        <begin position="268"/>
        <end position="295"/>
    </location>
</feature>
<dbReference type="Pfam" id="PF00096">
    <property type="entry name" value="zf-C2H2"/>
    <property type="match status" value="6"/>
</dbReference>
<dbReference type="Pfam" id="PF05485">
    <property type="entry name" value="THAP"/>
    <property type="match status" value="1"/>
</dbReference>
<dbReference type="PROSITE" id="PS50157">
    <property type="entry name" value="ZINC_FINGER_C2H2_2"/>
    <property type="match status" value="6"/>
</dbReference>
<reference evidence="12 13" key="1">
    <citation type="journal article" date="2022" name="Allergy">
        <title>Genome assembly and annotation of Periplaneta americana reveal a comprehensive cockroach allergen profile.</title>
        <authorList>
            <person name="Wang L."/>
            <person name="Xiong Q."/>
            <person name="Saelim N."/>
            <person name="Wang L."/>
            <person name="Nong W."/>
            <person name="Wan A.T."/>
            <person name="Shi M."/>
            <person name="Liu X."/>
            <person name="Cao Q."/>
            <person name="Hui J.H.L."/>
            <person name="Sookrung N."/>
            <person name="Leung T.F."/>
            <person name="Tungtrongchitr A."/>
            <person name="Tsui S.K.W."/>
        </authorList>
    </citation>
    <scope>NUCLEOTIDE SEQUENCE [LARGE SCALE GENOMIC DNA]</scope>
    <source>
        <strain evidence="12">PWHHKU_190912</strain>
    </source>
</reference>
<evidence type="ECO:0000256" key="5">
    <source>
        <dbReference type="ARBA" id="ARBA00022833"/>
    </source>
</evidence>
<dbReference type="Gene3D" id="3.30.160.60">
    <property type="entry name" value="Classic Zinc Finger"/>
    <property type="match status" value="6"/>
</dbReference>
<protein>
    <submittedName>
        <fullName evidence="12">Uncharacterized protein</fullName>
    </submittedName>
</protein>
<evidence type="ECO:0000256" key="6">
    <source>
        <dbReference type="ARBA" id="ARBA00023125"/>
    </source>
</evidence>
<keyword evidence="7" id="KW-0539">Nucleus</keyword>
<gene>
    <name evidence="12" type="ORF">ANN_23977</name>
</gene>
<evidence type="ECO:0000256" key="9">
    <source>
        <dbReference type="PROSITE-ProRule" id="PRU00309"/>
    </source>
</evidence>
<dbReference type="Gene3D" id="6.20.210.20">
    <property type="entry name" value="THAP domain"/>
    <property type="match status" value="1"/>
</dbReference>
<dbReference type="Proteomes" id="UP001148838">
    <property type="component" value="Unassembled WGS sequence"/>
</dbReference>
<comment type="caution">
    <text evidence="12">The sequence shown here is derived from an EMBL/GenBank/DDBJ whole genome shotgun (WGS) entry which is preliminary data.</text>
</comment>
<evidence type="ECO:0000259" key="10">
    <source>
        <dbReference type="PROSITE" id="PS50157"/>
    </source>
</evidence>
<keyword evidence="6 9" id="KW-0238">DNA-binding</keyword>
<evidence type="ECO:0000259" key="11">
    <source>
        <dbReference type="PROSITE" id="PS50950"/>
    </source>
</evidence>
<keyword evidence="4 8" id="KW-0863">Zinc-finger</keyword>
<dbReference type="PANTHER" id="PTHR24394:SF29">
    <property type="entry name" value="MYONEURIN"/>
    <property type="match status" value="1"/>
</dbReference>
<dbReference type="InterPro" id="IPR038441">
    <property type="entry name" value="THAP_Znf_sf"/>
</dbReference>
<dbReference type="SUPFAM" id="SSF57716">
    <property type="entry name" value="Glucocorticoid receptor-like (DNA-binding domain)"/>
    <property type="match status" value="1"/>
</dbReference>
<keyword evidence="5" id="KW-0862">Zinc</keyword>
<sequence length="433" mass="50250">MITQEYSSSDASMQLAFPKDVKRRMEWTKAVRRENWCPTYYSIVCSAHFKDEDFDRSSLCYVRIKEDAVPSLYPAFPTKVQQKMKSIMDTVKVEIDSNTESNQESNAFQLSDIKYEDSFMPTICEVKSEVKDNTYIIKVEPLQTEQDDFLISVKEEEIWETIGIKQEEESDTSLQEHEPPGSMGFLLDGGNMKENTAKQDVSNECNIVFVCDKKDNHAEENHIFATVATDVDRECEKPFRCKICKKRFSKRGSLAQHSRSHSGGRRQFICDFCNKHFSQRGHLMEHVRIHTGEKPYVCETCNRGFSQHGHLSSHIKTHTGVKPYKCDICKKKFSSSRYLVVHTRNHSVRKPFKCKLCEKSFIQRKDFQRHSRGHRGAKSYKCEICNEQFPDQNSLARHRRTHAESIHRYVSWKVSNNMEGTLSPALEGHLLAM</sequence>
<dbReference type="SUPFAM" id="SSF57667">
    <property type="entry name" value="beta-beta-alpha zinc fingers"/>
    <property type="match status" value="4"/>
</dbReference>
<evidence type="ECO:0000313" key="13">
    <source>
        <dbReference type="Proteomes" id="UP001148838"/>
    </source>
</evidence>
<dbReference type="InterPro" id="IPR006612">
    <property type="entry name" value="THAP_Znf"/>
</dbReference>
<dbReference type="PROSITE" id="PS00028">
    <property type="entry name" value="ZINC_FINGER_C2H2_1"/>
    <property type="match status" value="6"/>
</dbReference>
<organism evidence="12 13">
    <name type="scientific">Periplaneta americana</name>
    <name type="common">American cockroach</name>
    <name type="synonym">Blatta americana</name>
    <dbReference type="NCBI Taxonomy" id="6978"/>
    <lineage>
        <taxon>Eukaryota</taxon>
        <taxon>Metazoa</taxon>
        <taxon>Ecdysozoa</taxon>
        <taxon>Arthropoda</taxon>
        <taxon>Hexapoda</taxon>
        <taxon>Insecta</taxon>
        <taxon>Pterygota</taxon>
        <taxon>Neoptera</taxon>
        <taxon>Polyneoptera</taxon>
        <taxon>Dictyoptera</taxon>
        <taxon>Blattodea</taxon>
        <taxon>Blattoidea</taxon>
        <taxon>Blattidae</taxon>
        <taxon>Blattinae</taxon>
        <taxon>Periplaneta</taxon>
    </lineage>
</organism>
<dbReference type="SMART" id="SM00355">
    <property type="entry name" value="ZnF_C2H2"/>
    <property type="match status" value="6"/>
</dbReference>